<evidence type="ECO:0000259" key="4">
    <source>
        <dbReference type="PROSITE" id="PS01124"/>
    </source>
</evidence>
<dbReference type="InterPro" id="IPR018062">
    <property type="entry name" value="HTH_AraC-typ_CS"/>
</dbReference>
<name>A0A4D7AXF4_9HYPH</name>
<dbReference type="InterPro" id="IPR020449">
    <property type="entry name" value="Tscrpt_reg_AraC-type_HTH"/>
</dbReference>
<dbReference type="SUPFAM" id="SSF46689">
    <property type="entry name" value="Homeodomain-like"/>
    <property type="match status" value="2"/>
</dbReference>
<dbReference type="AlphaFoldDB" id="A0A4D7AXF4"/>
<dbReference type="SMART" id="SM00871">
    <property type="entry name" value="AraC_E_bind"/>
    <property type="match status" value="1"/>
</dbReference>
<dbReference type="InterPro" id="IPR010499">
    <property type="entry name" value="AraC_E-bd"/>
</dbReference>
<dbReference type="GO" id="GO:0003700">
    <property type="term" value="F:DNA-binding transcription factor activity"/>
    <property type="evidence" value="ECO:0007669"/>
    <property type="project" value="InterPro"/>
</dbReference>
<evidence type="ECO:0000256" key="1">
    <source>
        <dbReference type="ARBA" id="ARBA00023015"/>
    </source>
</evidence>
<gene>
    <name evidence="5" type="ORF">E8M01_04100</name>
</gene>
<evidence type="ECO:0000256" key="3">
    <source>
        <dbReference type="ARBA" id="ARBA00023163"/>
    </source>
</evidence>
<dbReference type="InterPro" id="IPR011256">
    <property type="entry name" value="Reg_factor_effector_dom_sf"/>
</dbReference>
<keyword evidence="2" id="KW-0238">DNA-binding</keyword>
<evidence type="ECO:0000256" key="2">
    <source>
        <dbReference type="ARBA" id="ARBA00023125"/>
    </source>
</evidence>
<keyword evidence="3" id="KW-0804">Transcription</keyword>
<dbReference type="Gene3D" id="3.20.80.10">
    <property type="entry name" value="Regulatory factor, effector binding domain"/>
    <property type="match status" value="1"/>
</dbReference>
<feature type="domain" description="HTH araC/xylS-type" evidence="4">
    <location>
        <begin position="15"/>
        <end position="113"/>
    </location>
</feature>
<dbReference type="Gene3D" id="1.10.10.60">
    <property type="entry name" value="Homeodomain-like"/>
    <property type="match status" value="1"/>
</dbReference>
<dbReference type="SMART" id="SM00342">
    <property type="entry name" value="HTH_ARAC"/>
    <property type="match status" value="1"/>
</dbReference>
<dbReference type="InterPro" id="IPR029442">
    <property type="entry name" value="GyrI-like"/>
</dbReference>
<dbReference type="Proteomes" id="UP000298781">
    <property type="component" value="Chromosome"/>
</dbReference>
<reference evidence="5 6" key="1">
    <citation type="submission" date="2019-04" db="EMBL/GenBank/DDBJ databases">
        <title>Phreatobacter aquaticus sp. nov.</title>
        <authorList>
            <person name="Choi A."/>
        </authorList>
    </citation>
    <scope>NUCLEOTIDE SEQUENCE [LARGE SCALE GENOMIC DNA]</scope>
    <source>
        <strain evidence="5 6">KCTC 52518</strain>
    </source>
</reference>
<dbReference type="OrthoDB" id="9816011at2"/>
<protein>
    <submittedName>
        <fullName evidence="5">Helix-turn-helix domain-containing protein</fullName>
    </submittedName>
</protein>
<dbReference type="GO" id="GO:0043565">
    <property type="term" value="F:sequence-specific DNA binding"/>
    <property type="evidence" value="ECO:0007669"/>
    <property type="project" value="InterPro"/>
</dbReference>
<dbReference type="PANTHER" id="PTHR40055">
    <property type="entry name" value="TRANSCRIPTIONAL REGULATOR YGIV-RELATED"/>
    <property type="match status" value="1"/>
</dbReference>
<organism evidence="5 6">
    <name type="scientific">Phreatobacter stygius</name>
    <dbReference type="NCBI Taxonomy" id="1940610"/>
    <lineage>
        <taxon>Bacteria</taxon>
        <taxon>Pseudomonadati</taxon>
        <taxon>Pseudomonadota</taxon>
        <taxon>Alphaproteobacteria</taxon>
        <taxon>Hyphomicrobiales</taxon>
        <taxon>Phreatobacteraceae</taxon>
        <taxon>Phreatobacter</taxon>
    </lineage>
</organism>
<dbReference type="SUPFAM" id="SSF55136">
    <property type="entry name" value="Probable bacterial effector-binding domain"/>
    <property type="match status" value="1"/>
</dbReference>
<dbReference type="PROSITE" id="PS00041">
    <property type="entry name" value="HTH_ARAC_FAMILY_1"/>
    <property type="match status" value="1"/>
</dbReference>
<dbReference type="EMBL" id="CP039690">
    <property type="protein sequence ID" value="QCI63488.1"/>
    <property type="molecule type" value="Genomic_DNA"/>
</dbReference>
<dbReference type="Pfam" id="PF06445">
    <property type="entry name" value="GyrI-like"/>
    <property type="match status" value="1"/>
</dbReference>
<keyword evidence="6" id="KW-1185">Reference proteome</keyword>
<dbReference type="InterPro" id="IPR050908">
    <property type="entry name" value="SmbC-like"/>
</dbReference>
<evidence type="ECO:0000313" key="5">
    <source>
        <dbReference type="EMBL" id="QCI63488.1"/>
    </source>
</evidence>
<dbReference type="PRINTS" id="PR00032">
    <property type="entry name" value="HTHARAC"/>
</dbReference>
<dbReference type="Pfam" id="PF12833">
    <property type="entry name" value="HTH_18"/>
    <property type="match status" value="1"/>
</dbReference>
<sequence length="285" mass="32068">MRDDRNWTTYSDRLERVTAHIYAHLDDDIDLDKLAEVACLSTYHWHRIYHAVHGETIAQTVKRLRLHRAAGLLAQTSLPIAEIAERSGYPNLQSFTRIFRAAYGMPPAQYRRHGTHSHFQKSPEEVSAMHEITITTVPTLKAVSIAHVGSYMEIGQAFDRLFGWLGPRQLIRPGMRMLGVYLDDPSVVPESQLRSRACVVSGTAVAVEPPVEMTEIAGGSYAVLRHKGPYATMKSAYQWLYGDWLVNSGREAADAPCFEDYLNSPRDTAPAELLTDIYLPLRETS</sequence>
<dbReference type="KEGG" id="pstg:E8M01_04100"/>
<accession>A0A4D7AXF4</accession>
<dbReference type="InterPro" id="IPR009057">
    <property type="entry name" value="Homeodomain-like_sf"/>
</dbReference>
<dbReference type="PANTHER" id="PTHR40055:SF1">
    <property type="entry name" value="TRANSCRIPTIONAL REGULATOR YGIV-RELATED"/>
    <property type="match status" value="1"/>
</dbReference>
<dbReference type="RefSeq" id="WP_136958946.1">
    <property type="nucleotide sequence ID" value="NZ_CP039690.1"/>
</dbReference>
<evidence type="ECO:0000313" key="6">
    <source>
        <dbReference type="Proteomes" id="UP000298781"/>
    </source>
</evidence>
<proteinExistence type="predicted"/>
<keyword evidence="1" id="KW-0805">Transcription regulation</keyword>
<dbReference type="InterPro" id="IPR018060">
    <property type="entry name" value="HTH_AraC"/>
</dbReference>
<dbReference type="PROSITE" id="PS01124">
    <property type="entry name" value="HTH_ARAC_FAMILY_2"/>
    <property type="match status" value="1"/>
</dbReference>